<gene>
    <name evidence="2" type="primary">pulG_4</name>
    <name evidence="2" type="ORF">EC9_48840</name>
</gene>
<dbReference type="SUPFAM" id="SSF54523">
    <property type="entry name" value="Pili subunits"/>
    <property type="match status" value="1"/>
</dbReference>
<evidence type="ECO:0000313" key="2">
    <source>
        <dbReference type="EMBL" id="QDS90670.1"/>
    </source>
</evidence>
<dbReference type="PANTHER" id="PTHR30093">
    <property type="entry name" value="GENERAL SECRETION PATHWAY PROTEIN G"/>
    <property type="match status" value="1"/>
</dbReference>
<sequence length="322" mass="35164">MNRLRKSKSPDLRRRGFTLVELLVVIAIIGILVGLLLPAVQAAREAARRMQCSNNMRQIGLAMHNYHDTHRRFPYAWRTFDSTPGTVPAGQTHCRDTWFHRLLPYIEQDAMSNVYESDHALFINNSPILTPLIKTTVSAFVCPSNPGYGGAGANQAEGFQGTYGVCLSGSETLWTTSTTQGTGMFFLESKIQFRDILDGTSNTIMAGEGIARPMDNVGAHGDLGQYWGGASWGGSGFTTFESPNTSLPDRPHSCKSTTVKQAPCQSTSSTRGEQYNFTRSYHPGGVQVVLGDASVRFVGETINTAVFRNLGDRADGNVVGEW</sequence>
<dbReference type="Pfam" id="PF07963">
    <property type="entry name" value="N_methyl"/>
    <property type="match status" value="1"/>
</dbReference>
<dbReference type="RefSeq" id="WP_145348447.1">
    <property type="nucleotide sequence ID" value="NZ_CP036261.1"/>
</dbReference>
<dbReference type="PROSITE" id="PS00409">
    <property type="entry name" value="PROKAR_NTER_METHYL"/>
    <property type="match status" value="1"/>
</dbReference>
<dbReference type="AlphaFoldDB" id="A0A517M710"/>
<organism evidence="2 3">
    <name type="scientific">Rosistilla ulvae</name>
    <dbReference type="NCBI Taxonomy" id="1930277"/>
    <lineage>
        <taxon>Bacteria</taxon>
        <taxon>Pseudomonadati</taxon>
        <taxon>Planctomycetota</taxon>
        <taxon>Planctomycetia</taxon>
        <taxon>Pirellulales</taxon>
        <taxon>Pirellulaceae</taxon>
        <taxon>Rosistilla</taxon>
    </lineage>
</organism>
<dbReference type="OrthoDB" id="263714at2"/>
<dbReference type="Gene3D" id="3.30.700.10">
    <property type="entry name" value="Glycoprotein, Type 4 Pilin"/>
    <property type="match status" value="1"/>
</dbReference>
<protein>
    <submittedName>
        <fullName evidence="2">Type II secretion system protein G</fullName>
    </submittedName>
</protein>
<dbReference type="Proteomes" id="UP000319557">
    <property type="component" value="Chromosome"/>
</dbReference>
<name>A0A517M710_9BACT</name>
<evidence type="ECO:0000259" key="1">
    <source>
        <dbReference type="Pfam" id="PF07596"/>
    </source>
</evidence>
<dbReference type="InterPro" id="IPR012902">
    <property type="entry name" value="N_methyl_site"/>
</dbReference>
<keyword evidence="3" id="KW-1185">Reference proteome</keyword>
<dbReference type="InterPro" id="IPR011453">
    <property type="entry name" value="DUF1559"/>
</dbReference>
<reference evidence="2 3" key="1">
    <citation type="submission" date="2019-02" db="EMBL/GenBank/DDBJ databases">
        <title>Deep-cultivation of Planctomycetes and their phenomic and genomic characterization uncovers novel biology.</title>
        <authorList>
            <person name="Wiegand S."/>
            <person name="Jogler M."/>
            <person name="Boedeker C."/>
            <person name="Pinto D."/>
            <person name="Vollmers J."/>
            <person name="Rivas-Marin E."/>
            <person name="Kohn T."/>
            <person name="Peeters S.H."/>
            <person name="Heuer A."/>
            <person name="Rast P."/>
            <person name="Oberbeckmann S."/>
            <person name="Bunk B."/>
            <person name="Jeske O."/>
            <person name="Meyerdierks A."/>
            <person name="Storesund J.E."/>
            <person name="Kallscheuer N."/>
            <person name="Luecker S."/>
            <person name="Lage O.M."/>
            <person name="Pohl T."/>
            <person name="Merkel B.J."/>
            <person name="Hornburger P."/>
            <person name="Mueller R.-W."/>
            <person name="Bruemmer F."/>
            <person name="Labrenz M."/>
            <person name="Spormann A.M."/>
            <person name="Op den Camp H."/>
            <person name="Overmann J."/>
            <person name="Amann R."/>
            <person name="Jetten M.S.M."/>
            <person name="Mascher T."/>
            <person name="Medema M.H."/>
            <person name="Devos D.P."/>
            <person name="Kaster A.-K."/>
            <person name="Ovreas L."/>
            <person name="Rohde M."/>
            <person name="Galperin M.Y."/>
            <person name="Jogler C."/>
        </authorList>
    </citation>
    <scope>NUCLEOTIDE SEQUENCE [LARGE SCALE GENOMIC DNA]</scope>
    <source>
        <strain evidence="2 3">EC9</strain>
    </source>
</reference>
<dbReference type="NCBIfam" id="TIGR04294">
    <property type="entry name" value="pre_pil_HX9DG"/>
    <property type="match status" value="1"/>
</dbReference>
<evidence type="ECO:0000313" key="3">
    <source>
        <dbReference type="Proteomes" id="UP000319557"/>
    </source>
</evidence>
<feature type="domain" description="DUF1559" evidence="1">
    <location>
        <begin position="41"/>
        <end position="303"/>
    </location>
</feature>
<accession>A0A517M710</accession>
<dbReference type="InterPro" id="IPR045584">
    <property type="entry name" value="Pilin-like"/>
</dbReference>
<dbReference type="InterPro" id="IPR027558">
    <property type="entry name" value="Pre_pil_HX9DG_C"/>
</dbReference>
<dbReference type="EMBL" id="CP036261">
    <property type="protein sequence ID" value="QDS90670.1"/>
    <property type="molecule type" value="Genomic_DNA"/>
</dbReference>
<dbReference type="Pfam" id="PF07596">
    <property type="entry name" value="SBP_bac_10"/>
    <property type="match status" value="1"/>
</dbReference>
<dbReference type="PANTHER" id="PTHR30093:SF2">
    <property type="entry name" value="TYPE II SECRETION SYSTEM PROTEIN H"/>
    <property type="match status" value="1"/>
</dbReference>
<dbReference type="NCBIfam" id="TIGR02532">
    <property type="entry name" value="IV_pilin_GFxxxE"/>
    <property type="match status" value="1"/>
</dbReference>
<dbReference type="KEGG" id="ruv:EC9_48840"/>
<proteinExistence type="predicted"/>